<dbReference type="InterPro" id="IPR018062">
    <property type="entry name" value="HTH_AraC-typ_CS"/>
</dbReference>
<organism evidence="5 6">
    <name type="scientific">Rubritalea profundi</name>
    <dbReference type="NCBI Taxonomy" id="1658618"/>
    <lineage>
        <taxon>Bacteria</taxon>
        <taxon>Pseudomonadati</taxon>
        <taxon>Verrucomicrobiota</taxon>
        <taxon>Verrucomicrobiia</taxon>
        <taxon>Verrucomicrobiales</taxon>
        <taxon>Rubritaleaceae</taxon>
        <taxon>Rubritalea</taxon>
    </lineage>
</organism>
<dbReference type="Proteomes" id="UP000239907">
    <property type="component" value="Unassembled WGS sequence"/>
</dbReference>
<dbReference type="InterPro" id="IPR018060">
    <property type="entry name" value="HTH_AraC"/>
</dbReference>
<gene>
    <name evidence="5" type="ORF">BSZ32_01825</name>
</gene>
<evidence type="ECO:0000256" key="3">
    <source>
        <dbReference type="ARBA" id="ARBA00023163"/>
    </source>
</evidence>
<evidence type="ECO:0000313" key="6">
    <source>
        <dbReference type="Proteomes" id="UP000239907"/>
    </source>
</evidence>
<dbReference type="Gene3D" id="1.10.10.60">
    <property type="entry name" value="Homeodomain-like"/>
    <property type="match status" value="1"/>
</dbReference>
<keyword evidence="1" id="KW-0805">Transcription regulation</keyword>
<dbReference type="CDD" id="cd02208">
    <property type="entry name" value="cupin_RmlC-like"/>
    <property type="match status" value="1"/>
</dbReference>
<dbReference type="PROSITE" id="PS01124">
    <property type="entry name" value="HTH_ARAC_FAMILY_2"/>
    <property type="match status" value="1"/>
</dbReference>
<dbReference type="InterPro" id="IPR014710">
    <property type="entry name" value="RmlC-like_jellyroll"/>
</dbReference>
<proteinExistence type="predicted"/>
<evidence type="ECO:0000256" key="2">
    <source>
        <dbReference type="ARBA" id="ARBA00023125"/>
    </source>
</evidence>
<sequence>MINLRTIEVPTPTDYLRGVGNESLGLPQNILFFRRTSKQVLQQESIKNRSHHRIVAVFNLETSAYIHLDHLEVELRPNEALVIPPHQFHHFSNLETTKLNWLFCTFELERPSYIEPLRNKVIPISEAAMQSLGEALNAYINERQTPHSTDEVQALVLTTLIRLKKAATDHSALYKIITDDIVSKVNRVLIETPNIELTIAVIADNFKLSESRMRTVFRDSAGVSLGKYILNYKIHTALSLLANTKLAVSEVADQAGFTSLQAFSRTFKEKTGLPPSHFRKKTNLI</sequence>
<name>A0A2S7TX72_9BACT</name>
<keyword evidence="6" id="KW-1185">Reference proteome</keyword>
<dbReference type="Pfam" id="PF12833">
    <property type="entry name" value="HTH_18"/>
    <property type="match status" value="1"/>
</dbReference>
<dbReference type="PANTHER" id="PTHR43280:SF2">
    <property type="entry name" value="HTH-TYPE TRANSCRIPTIONAL REGULATOR EXSA"/>
    <property type="match status" value="1"/>
</dbReference>
<dbReference type="SMART" id="SM00342">
    <property type="entry name" value="HTH_ARAC"/>
    <property type="match status" value="1"/>
</dbReference>
<evidence type="ECO:0000313" key="5">
    <source>
        <dbReference type="EMBL" id="PQJ27356.1"/>
    </source>
</evidence>
<dbReference type="SUPFAM" id="SSF51215">
    <property type="entry name" value="Regulatory protein AraC"/>
    <property type="match status" value="1"/>
</dbReference>
<dbReference type="PRINTS" id="PR00032">
    <property type="entry name" value="HTHARAC"/>
</dbReference>
<dbReference type="GO" id="GO:0003700">
    <property type="term" value="F:DNA-binding transcription factor activity"/>
    <property type="evidence" value="ECO:0007669"/>
    <property type="project" value="InterPro"/>
</dbReference>
<dbReference type="PROSITE" id="PS00041">
    <property type="entry name" value="HTH_ARAC_FAMILY_1"/>
    <property type="match status" value="1"/>
</dbReference>
<reference evidence="5 6" key="1">
    <citation type="submission" date="2016-12" db="EMBL/GenBank/DDBJ databases">
        <title>Study of bacterial adaptation to deep sea.</title>
        <authorList>
            <person name="Song J."/>
            <person name="Yoshizawa S."/>
            <person name="Kogure K."/>
        </authorList>
    </citation>
    <scope>NUCLEOTIDE SEQUENCE [LARGE SCALE GENOMIC DNA]</scope>
    <source>
        <strain evidence="5 6">SAORIC-165</strain>
    </source>
</reference>
<accession>A0A2S7TX72</accession>
<dbReference type="EMBL" id="MQWA01000001">
    <property type="protein sequence ID" value="PQJ27356.1"/>
    <property type="molecule type" value="Genomic_DNA"/>
</dbReference>
<dbReference type="GO" id="GO:0043565">
    <property type="term" value="F:sequence-specific DNA binding"/>
    <property type="evidence" value="ECO:0007669"/>
    <property type="project" value="InterPro"/>
</dbReference>
<dbReference type="InterPro" id="IPR009057">
    <property type="entry name" value="Homeodomain-like_sf"/>
</dbReference>
<keyword evidence="2" id="KW-0238">DNA-binding</keyword>
<dbReference type="InterPro" id="IPR020449">
    <property type="entry name" value="Tscrpt_reg_AraC-type_HTH"/>
</dbReference>
<dbReference type="OrthoDB" id="191145at2"/>
<dbReference type="AlphaFoldDB" id="A0A2S7TX72"/>
<dbReference type="InterPro" id="IPR037923">
    <property type="entry name" value="HTH-like"/>
</dbReference>
<dbReference type="SUPFAM" id="SSF46689">
    <property type="entry name" value="Homeodomain-like"/>
    <property type="match status" value="1"/>
</dbReference>
<feature type="domain" description="HTH araC/xylS-type" evidence="4">
    <location>
        <begin position="179"/>
        <end position="281"/>
    </location>
</feature>
<dbReference type="Gene3D" id="2.60.120.10">
    <property type="entry name" value="Jelly Rolls"/>
    <property type="match status" value="1"/>
</dbReference>
<evidence type="ECO:0000256" key="1">
    <source>
        <dbReference type="ARBA" id="ARBA00023015"/>
    </source>
</evidence>
<comment type="caution">
    <text evidence="5">The sequence shown here is derived from an EMBL/GenBank/DDBJ whole genome shotgun (WGS) entry which is preliminary data.</text>
</comment>
<protein>
    <recommendedName>
        <fullName evidence="4">HTH araC/xylS-type domain-containing protein</fullName>
    </recommendedName>
</protein>
<dbReference type="PANTHER" id="PTHR43280">
    <property type="entry name" value="ARAC-FAMILY TRANSCRIPTIONAL REGULATOR"/>
    <property type="match status" value="1"/>
</dbReference>
<keyword evidence="3" id="KW-0804">Transcription</keyword>
<evidence type="ECO:0000259" key="4">
    <source>
        <dbReference type="PROSITE" id="PS01124"/>
    </source>
</evidence>